<dbReference type="InterPro" id="IPR005844">
    <property type="entry name" value="A-D-PHexomutase_a/b/a-I"/>
</dbReference>
<evidence type="ECO:0000259" key="9">
    <source>
        <dbReference type="Pfam" id="PF02879"/>
    </source>
</evidence>
<dbReference type="PANTHER" id="PTHR43771">
    <property type="entry name" value="PHOSPHOMANNOMUTASE"/>
    <property type="match status" value="1"/>
</dbReference>
<dbReference type="InterPro" id="IPR036900">
    <property type="entry name" value="A-D-PHexomutase_C_sf"/>
</dbReference>
<dbReference type="InterPro" id="IPR005841">
    <property type="entry name" value="Alpha-D-phosphohexomutase_SF"/>
</dbReference>
<dbReference type="OrthoDB" id="9803322at2"/>
<dbReference type="Pfam" id="PF02880">
    <property type="entry name" value="PGM_PMM_III"/>
    <property type="match status" value="1"/>
</dbReference>
<dbReference type="RefSeq" id="WP_076082720.1">
    <property type="nucleotide sequence ID" value="NZ_CP019070.1"/>
</dbReference>
<dbReference type="SUPFAM" id="SSF53738">
    <property type="entry name" value="Phosphoglucomutase, first 3 domains"/>
    <property type="match status" value="3"/>
</dbReference>
<organism evidence="11 12">
    <name type="scientific">Poseidonibacter parvus</name>
    <dbReference type="NCBI Taxonomy" id="1850254"/>
    <lineage>
        <taxon>Bacteria</taxon>
        <taxon>Pseudomonadati</taxon>
        <taxon>Campylobacterota</taxon>
        <taxon>Epsilonproteobacteria</taxon>
        <taxon>Campylobacterales</taxon>
        <taxon>Arcobacteraceae</taxon>
        <taxon>Poseidonibacter</taxon>
    </lineage>
</organism>
<accession>A0A1P8KII9</accession>
<feature type="domain" description="Alpha-D-phosphohexomutase C-terminal" evidence="7">
    <location>
        <begin position="396"/>
        <end position="453"/>
    </location>
</feature>
<dbReference type="InterPro" id="IPR016055">
    <property type="entry name" value="A-D-PHexomutase_a/b/a-I/II/III"/>
</dbReference>
<dbReference type="SUPFAM" id="SSF55957">
    <property type="entry name" value="Phosphoglucomutase, C-terminal domain"/>
    <property type="match status" value="1"/>
</dbReference>
<evidence type="ECO:0000313" key="11">
    <source>
        <dbReference type="EMBL" id="APW64344.1"/>
    </source>
</evidence>
<feature type="domain" description="Alpha-D-phosphohexomutase alpha/beta/alpha" evidence="9">
    <location>
        <begin position="164"/>
        <end position="259"/>
    </location>
</feature>
<evidence type="ECO:0000313" key="12">
    <source>
        <dbReference type="Proteomes" id="UP000186074"/>
    </source>
</evidence>
<evidence type="ECO:0000256" key="5">
    <source>
        <dbReference type="ARBA" id="ARBA00022842"/>
    </source>
</evidence>
<dbReference type="EMBL" id="CP019070">
    <property type="protein sequence ID" value="APW64344.1"/>
    <property type="molecule type" value="Genomic_DNA"/>
</dbReference>
<dbReference type="CDD" id="cd03089">
    <property type="entry name" value="PMM_PGM"/>
    <property type="match status" value="1"/>
</dbReference>
<evidence type="ECO:0000259" key="8">
    <source>
        <dbReference type="Pfam" id="PF02878"/>
    </source>
</evidence>
<evidence type="ECO:0000256" key="1">
    <source>
        <dbReference type="ARBA" id="ARBA00001946"/>
    </source>
</evidence>
<evidence type="ECO:0000256" key="3">
    <source>
        <dbReference type="ARBA" id="ARBA00022553"/>
    </source>
</evidence>
<dbReference type="PANTHER" id="PTHR43771:SF2">
    <property type="entry name" value="PHOSPHOMANNOMUTASE_PHOSPHOGLUCOMUTASE"/>
    <property type="match status" value="1"/>
</dbReference>
<dbReference type="Pfam" id="PF02878">
    <property type="entry name" value="PGM_PMM_I"/>
    <property type="match status" value="1"/>
</dbReference>
<evidence type="ECO:0000256" key="6">
    <source>
        <dbReference type="ARBA" id="ARBA00023235"/>
    </source>
</evidence>
<comment type="similarity">
    <text evidence="2">Belongs to the phosphohexose mutase family.</text>
</comment>
<dbReference type="InterPro" id="IPR005846">
    <property type="entry name" value="A-D-PHexomutase_a/b/a-III"/>
</dbReference>
<dbReference type="Gene3D" id="3.30.310.50">
    <property type="entry name" value="Alpha-D-phosphohexomutase, C-terminal domain"/>
    <property type="match status" value="1"/>
</dbReference>
<keyword evidence="4" id="KW-0479">Metal-binding</keyword>
<dbReference type="GO" id="GO:0046872">
    <property type="term" value="F:metal ion binding"/>
    <property type="evidence" value="ECO:0007669"/>
    <property type="project" value="UniProtKB-KW"/>
</dbReference>
<keyword evidence="5" id="KW-0460">Magnesium</keyword>
<reference evidence="11 12" key="1">
    <citation type="submission" date="2017-01" db="EMBL/GenBank/DDBJ databases">
        <title>Genome sequencing of Arcobacter sp. LPB0137.</title>
        <authorList>
            <person name="Lee G.-W."/>
            <person name="Yi H."/>
        </authorList>
    </citation>
    <scope>NUCLEOTIDE SEQUENCE [LARGE SCALE GENOMIC DNA]</scope>
    <source>
        <strain evidence="11 12">LPB0137</strain>
    </source>
</reference>
<proteinExistence type="inferred from homology"/>
<dbReference type="InterPro" id="IPR005843">
    <property type="entry name" value="A-D-PHexomutase_C"/>
</dbReference>
<evidence type="ECO:0000259" key="7">
    <source>
        <dbReference type="Pfam" id="PF00408"/>
    </source>
</evidence>
<gene>
    <name evidence="11" type="ORF">LPB137_00115</name>
</gene>
<evidence type="ECO:0000259" key="10">
    <source>
        <dbReference type="Pfam" id="PF02880"/>
    </source>
</evidence>
<name>A0A1P8KII9_9BACT</name>
<dbReference type="PRINTS" id="PR00509">
    <property type="entry name" value="PGMPMM"/>
</dbReference>
<comment type="cofactor">
    <cofactor evidence="1">
        <name>Mg(2+)</name>
        <dbReference type="ChEBI" id="CHEBI:18420"/>
    </cofactor>
</comment>
<feature type="domain" description="Alpha-D-phosphohexomutase alpha/beta/alpha" evidence="10">
    <location>
        <begin position="265"/>
        <end position="366"/>
    </location>
</feature>
<dbReference type="Pfam" id="PF02879">
    <property type="entry name" value="PGM_PMM_II"/>
    <property type="match status" value="1"/>
</dbReference>
<dbReference type="Pfam" id="PF00408">
    <property type="entry name" value="PGM_PMM_IV"/>
    <property type="match status" value="1"/>
</dbReference>
<keyword evidence="12" id="KW-1185">Reference proteome</keyword>
<dbReference type="KEGG" id="alp:LPB137_00115"/>
<keyword evidence="3" id="KW-0597">Phosphoprotein</keyword>
<dbReference type="AlphaFoldDB" id="A0A1P8KII9"/>
<feature type="domain" description="Alpha-D-phosphohexomutase alpha/beta/alpha" evidence="8">
    <location>
        <begin position="6"/>
        <end position="143"/>
    </location>
</feature>
<sequence length="469" mass="53730">MINKAIFRQYDIRGIFPNELNSDNTKLIGYYLGLEIQKRTEKKAYVIIGYDIRKHSTMLFNSLISGLNQSGCKVLNIGLVATGVNYFASYQEFNIDNKTIKPDASIMITGSHNAKKYNGFKTTIQNQPYFADDLIRLYEDIKSNENIKIEDNHDFIKVDAKSLYIDYMIKQFSHLKDLPTKFIIDCGNGMADTVITSIFDKLNLNYKALYTKPDGNFPNHHPDPSNEKNLSDLKSHLKDDCHYGFAYDGDADRIAVLTQKYNIKGDILALLFSKTMKNPVIIGEVTYSQNVFNEINTHGTTIMNKTGYSNLRLKLKELNADLAAEVSGHIFFNDRYYGFDDAIYATFRVLELISSNMNIDKEIDSLPKIYTSENIEIQIEEEKKFLLMQKIETSLKRLNRDFPIIKNIITVDGLRINFEYGWALVRASNTNPILVTKYEASSFATAKTYQNALEKLIQKEINEFNSTTN</sequence>
<dbReference type="Gene3D" id="3.40.120.10">
    <property type="entry name" value="Alpha-D-Glucose-1,6-Bisphosphate, subunit A, domain 3"/>
    <property type="match status" value="3"/>
</dbReference>
<evidence type="ECO:0000256" key="2">
    <source>
        <dbReference type="ARBA" id="ARBA00010231"/>
    </source>
</evidence>
<evidence type="ECO:0000256" key="4">
    <source>
        <dbReference type="ARBA" id="ARBA00022723"/>
    </source>
</evidence>
<dbReference type="STRING" id="1850254.LPB137_00115"/>
<dbReference type="Proteomes" id="UP000186074">
    <property type="component" value="Chromosome"/>
</dbReference>
<keyword evidence="6" id="KW-0413">Isomerase</keyword>
<protein>
    <submittedName>
        <fullName evidence="11">Phospho-sugar mutase</fullName>
    </submittedName>
</protein>
<dbReference type="GO" id="GO:0005975">
    <property type="term" value="P:carbohydrate metabolic process"/>
    <property type="evidence" value="ECO:0007669"/>
    <property type="project" value="InterPro"/>
</dbReference>
<dbReference type="InterPro" id="IPR005845">
    <property type="entry name" value="A-D-PHexomutase_a/b/a-II"/>
</dbReference>
<dbReference type="GO" id="GO:0016868">
    <property type="term" value="F:intramolecular phosphotransferase activity"/>
    <property type="evidence" value="ECO:0007669"/>
    <property type="project" value="InterPro"/>
</dbReference>